<dbReference type="NCBIfam" id="TIGR03618">
    <property type="entry name" value="Rv1155_F420"/>
    <property type="match status" value="1"/>
</dbReference>
<dbReference type="PANTHER" id="PTHR35176">
    <property type="entry name" value="HEME OXYGENASE HI_0854-RELATED"/>
    <property type="match status" value="1"/>
</dbReference>
<dbReference type="Pfam" id="PF01243">
    <property type="entry name" value="PNPOx_N"/>
    <property type="match status" value="1"/>
</dbReference>
<dbReference type="InterPro" id="IPR019920">
    <property type="entry name" value="F420-binding_dom_put"/>
</dbReference>
<evidence type="ECO:0000259" key="2">
    <source>
        <dbReference type="Pfam" id="PF01243"/>
    </source>
</evidence>
<sequence>MATTVVPMTTITDQVRSFLDQGGRTGKLGYLGADGRPLVAPVWFAVDGERIVLTTGTASAKAAALARDPRLTLCVDEQSAHTFVQIQANAETTDDPDEVLRVATTVAAYYVGAEKAEKVGEKIAGPGQLAVYLTPTRIVSSADLE</sequence>
<feature type="domain" description="Pyridoxamine 5'-phosphate oxidase N-terminal" evidence="2">
    <location>
        <begin position="11"/>
        <end position="114"/>
    </location>
</feature>
<dbReference type="InterPro" id="IPR011576">
    <property type="entry name" value="Pyridox_Oxase_N"/>
</dbReference>
<dbReference type="AlphaFoldDB" id="A0A1H0XVF4"/>
<dbReference type="GO" id="GO:0016627">
    <property type="term" value="F:oxidoreductase activity, acting on the CH-CH group of donors"/>
    <property type="evidence" value="ECO:0007669"/>
    <property type="project" value="TreeGrafter"/>
</dbReference>
<dbReference type="SUPFAM" id="SSF50475">
    <property type="entry name" value="FMN-binding split barrel"/>
    <property type="match status" value="1"/>
</dbReference>
<gene>
    <name evidence="3" type="ORF">SAMN04489718_0040</name>
</gene>
<dbReference type="GO" id="GO:0070967">
    <property type="term" value="F:coenzyme F420 binding"/>
    <property type="evidence" value="ECO:0007669"/>
    <property type="project" value="TreeGrafter"/>
</dbReference>
<dbReference type="EMBL" id="FNKO01000001">
    <property type="protein sequence ID" value="SDQ06872.1"/>
    <property type="molecule type" value="Genomic_DNA"/>
</dbReference>
<keyword evidence="1" id="KW-0560">Oxidoreductase</keyword>
<evidence type="ECO:0000256" key="1">
    <source>
        <dbReference type="ARBA" id="ARBA00023002"/>
    </source>
</evidence>
<dbReference type="InterPro" id="IPR052019">
    <property type="entry name" value="F420H2_bilvrd_red/Heme_oxyg"/>
</dbReference>
<accession>A0A1H0XVF4</accession>
<dbReference type="InterPro" id="IPR012349">
    <property type="entry name" value="Split_barrel_FMN-bd"/>
</dbReference>
<dbReference type="Gene3D" id="2.30.110.10">
    <property type="entry name" value="Electron Transport, Fmn-binding Protein, Chain A"/>
    <property type="match status" value="1"/>
</dbReference>
<reference evidence="4" key="1">
    <citation type="submission" date="2016-10" db="EMBL/GenBank/DDBJ databases">
        <authorList>
            <person name="Varghese N."/>
            <person name="Submissions S."/>
        </authorList>
    </citation>
    <scope>NUCLEOTIDE SEQUENCE [LARGE SCALE GENOMIC DNA]</scope>
    <source>
        <strain evidence="4">DSM 45459</strain>
    </source>
</reference>
<protein>
    <submittedName>
        <fullName evidence="3">PPOX class probable F420-dependent enzyme</fullName>
    </submittedName>
</protein>
<dbReference type="STRING" id="995062.SAMN04489718_0040"/>
<dbReference type="Proteomes" id="UP000199301">
    <property type="component" value="Unassembled WGS sequence"/>
</dbReference>
<organism evidence="3 4">
    <name type="scientific">Actinopolyspora saharensis</name>
    <dbReference type="NCBI Taxonomy" id="995062"/>
    <lineage>
        <taxon>Bacteria</taxon>
        <taxon>Bacillati</taxon>
        <taxon>Actinomycetota</taxon>
        <taxon>Actinomycetes</taxon>
        <taxon>Actinopolysporales</taxon>
        <taxon>Actinopolysporaceae</taxon>
        <taxon>Actinopolyspora</taxon>
    </lineage>
</organism>
<dbReference type="GO" id="GO:0005829">
    <property type="term" value="C:cytosol"/>
    <property type="evidence" value="ECO:0007669"/>
    <property type="project" value="TreeGrafter"/>
</dbReference>
<evidence type="ECO:0000313" key="3">
    <source>
        <dbReference type="EMBL" id="SDQ06872.1"/>
    </source>
</evidence>
<keyword evidence="4" id="KW-1185">Reference proteome</keyword>
<dbReference type="PANTHER" id="PTHR35176:SF1">
    <property type="entry name" value="F420H(2)-DEPENDENT BILIVERDIN REDUCTASE"/>
    <property type="match status" value="1"/>
</dbReference>
<proteinExistence type="predicted"/>
<name>A0A1H0XVF4_9ACTN</name>
<evidence type="ECO:0000313" key="4">
    <source>
        <dbReference type="Proteomes" id="UP000199301"/>
    </source>
</evidence>